<comment type="caution">
    <text evidence="3">The sequence shown here is derived from an EMBL/GenBank/DDBJ whole genome shotgun (WGS) entry which is preliminary data.</text>
</comment>
<gene>
    <name evidence="3" type="ORF">PQQ73_15165</name>
</gene>
<dbReference type="Pfam" id="PF07331">
    <property type="entry name" value="TctB"/>
    <property type="match status" value="1"/>
</dbReference>
<evidence type="ECO:0000313" key="3">
    <source>
        <dbReference type="EMBL" id="MFM0717673.1"/>
    </source>
</evidence>
<name>A0ABW9EFA0_9BURK</name>
<protein>
    <submittedName>
        <fullName evidence="3">Tripartite tricarboxylate transporter TctB family protein</fullName>
    </submittedName>
</protein>
<evidence type="ECO:0000313" key="4">
    <source>
        <dbReference type="Proteomes" id="UP001629392"/>
    </source>
</evidence>
<dbReference type="Proteomes" id="UP001629392">
    <property type="component" value="Unassembled WGS sequence"/>
</dbReference>
<proteinExistence type="predicted"/>
<feature type="transmembrane region" description="Helical" evidence="1">
    <location>
        <begin position="132"/>
        <end position="154"/>
    </location>
</feature>
<reference evidence="3 4" key="1">
    <citation type="journal article" date="2024" name="Chem. Sci.">
        <title>Discovery of megapolipeptins by genome mining of a Burkholderiales bacteria collection.</title>
        <authorList>
            <person name="Paulo B.S."/>
            <person name="Recchia M.J.J."/>
            <person name="Lee S."/>
            <person name="Fergusson C.H."/>
            <person name="Romanowski S.B."/>
            <person name="Hernandez A."/>
            <person name="Krull N."/>
            <person name="Liu D.Y."/>
            <person name="Cavanagh H."/>
            <person name="Bos A."/>
            <person name="Gray C.A."/>
            <person name="Murphy B.T."/>
            <person name="Linington R.G."/>
            <person name="Eustaquio A.S."/>
        </authorList>
    </citation>
    <scope>NUCLEOTIDE SEQUENCE [LARGE SCALE GENOMIC DNA]</scope>
    <source>
        <strain evidence="3 4">RL17-350-BIC-E</strain>
    </source>
</reference>
<dbReference type="RefSeq" id="WP_408144542.1">
    <property type="nucleotide sequence ID" value="NZ_JAQQCJ010000010.1"/>
</dbReference>
<dbReference type="EMBL" id="JAQQCL010000010">
    <property type="protein sequence ID" value="MFM0717673.1"/>
    <property type="molecule type" value="Genomic_DNA"/>
</dbReference>
<organism evidence="3 4">
    <name type="scientific">Paraburkholderia strydomiana</name>
    <dbReference type="NCBI Taxonomy" id="1245417"/>
    <lineage>
        <taxon>Bacteria</taxon>
        <taxon>Pseudomonadati</taxon>
        <taxon>Pseudomonadota</taxon>
        <taxon>Betaproteobacteria</taxon>
        <taxon>Burkholderiales</taxon>
        <taxon>Burkholderiaceae</taxon>
        <taxon>Paraburkholderia</taxon>
    </lineage>
</organism>
<keyword evidence="1" id="KW-0812">Transmembrane</keyword>
<sequence length="164" mass="17247">MNTRTEGNGAGARRWEYYGGALMMLIGTGAIAQGASYGLGSLTAMGSGFFPVALGVVLTLLGVWIAATAHHAADGATEIAPQEEPVPREWRGWLCILASVAAFVVLGKYGGLLPATFAVVFISALGDRDNTLLSALVLAVAMSIVCVVVFWWALQVQFPLFTWG</sequence>
<keyword evidence="1" id="KW-1133">Transmembrane helix</keyword>
<keyword evidence="1" id="KW-0472">Membrane</keyword>
<feature type="transmembrane region" description="Helical" evidence="1">
    <location>
        <begin position="17"/>
        <end position="37"/>
    </location>
</feature>
<evidence type="ECO:0000259" key="2">
    <source>
        <dbReference type="Pfam" id="PF07331"/>
    </source>
</evidence>
<evidence type="ECO:0000256" key="1">
    <source>
        <dbReference type="SAM" id="Phobius"/>
    </source>
</evidence>
<feature type="transmembrane region" description="Helical" evidence="1">
    <location>
        <begin position="90"/>
        <end position="120"/>
    </location>
</feature>
<feature type="domain" description="DUF1468" evidence="2">
    <location>
        <begin position="20"/>
        <end position="159"/>
    </location>
</feature>
<dbReference type="InterPro" id="IPR009936">
    <property type="entry name" value="DUF1468"/>
</dbReference>
<feature type="transmembrane region" description="Helical" evidence="1">
    <location>
        <begin position="49"/>
        <end position="70"/>
    </location>
</feature>
<accession>A0ABW9EFA0</accession>
<keyword evidence="4" id="KW-1185">Reference proteome</keyword>